<comment type="similarity">
    <text evidence="5">Belongs to the serine/threonine dehydratase family.</text>
</comment>
<proteinExistence type="inferred from homology"/>
<accession>A0A2N9VTY2</accession>
<dbReference type="GO" id="GO:0018114">
    <property type="term" value="F:threonine racemase activity"/>
    <property type="evidence" value="ECO:0007669"/>
    <property type="project" value="TreeGrafter"/>
</dbReference>
<dbReference type="Gene3D" id="3.40.50.1100">
    <property type="match status" value="2"/>
</dbReference>
<protein>
    <submittedName>
        <fullName evidence="10">Pyridoxal-5'-phosphate-dependent protein</fullName>
    </submittedName>
</protein>
<evidence type="ECO:0000256" key="4">
    <source>
        <dbReference type="ARBA" id="ARBA00001946"/>
    </source>
</evidence>
<dbReference type="InterPro" id="IPR001926">
    <property type="entry name" value="TrpB-like_PALP"/>
</dbReference>
<evidence type="ECO:0000256" key="8">
    <source>
        <dbReference type="ARBA" id="ARBA00023239"/>
    </source>
</evidence>
<dbReference type="GO" id="GO:0003941">
    <property type="term" value="F:L-serine ammonia-lyase activity"/>
    <property type="evidence" value="ECO:0007669"/>
    <property type="project" value="TreeGrafter"/>
</dbReference>
<evidence type="ECO:0000256" key="2">
    <source>
        <dbReference type="ARBA" id="ARBA00001933"/>
    </source>
</evidence>
<comment type="cofactor">
    <cofactor evidence="4">
        <name>Mg(2+)</name>
        <dbReference type="ChEBI" id="CHEBI:18420"/>
    </cofactor>
</comment>
<dbReference type="GO" id="GO:0070179">
    <property type="term" value="P:D-serine biosynthetic process"/>
    <property type="evidence" value="ECO:0007669"/>
    <property type="project" value="TreeGrafter"/>
</dbReference>
<dbReference type="CDD" id="cd01562">
    <property type="entry name" value="Thr-dehyd"/>
    <property type="match status" value="1"/>
</dbReference>
<comment type="caution">
    <text evidence="10">The sequence shown here is derived from an EMBL/GenBank/DDBJ whole genome shotgun (WGS) entry which is preliminary data.</text>
</comment>
<dbReference type="OrthoDB" id="9811476at2"/>
<keyword evidence="8" id="KW-0456">Lyase</keyword>
<dbReference type="PROSITE" id="PS00165">
    <property type="entry name" value="DEHYDRATASE_SER_THR"/>
    <property type="match status" value="1"/>
</dbReference>
<dbReference type="PANTHER" id="PTHR43050:SF1">
    <property type="entry name" value="SERINE RACEMASE"/>
    <property type="match status" value="1"/>
</dbReference>
<evidence type="ECO:0000313" key="10">
    <source>
        <dbReference type="EMBL" id="PIO42950.1"/>
    </source>
</evidence>
<comment type="cofactor">
    <cofactor evidence="1">
        <name>Ca(2+)</name>
        <dbReference type="ChEBI" id="CHEBI:29108"/>
    </cofactor>
</comment>
<keyword evidence="11" id="KW-1185">Reference proteome</keyword>
<evidence type="ECO:0000259" key="9">
    <source>
        <dbReference type="Pfam" id="PF00291"/>
    </source>
</evidence>
<dbReference type="KEGG" id="pht:BLM14_16920"/>
<dbReference type="InterPro" id="IPR000634">
    <property type="entry name" value="Ser/Thr_deHydtase_PyrdxlP-BS"/>
</dbReference>
<comment type="cofactor">
    <cofactor evidence="3">
        <name>Mn(2+)</name>
        <dbReference type="ChEBI" id="CHEBI:29035"/>
    </cofactor>
</comment>
<dbReference type="AlphaFoldDB" id="A0A2N9VTY2"/>
<dbReference type="Pfam" id="PF00291">
    <property type="entry name" value="PALP"/>
    <property type="match status" value="1"/>
</dbReference>
<dbReference type="GO" id="GO:0000287">
    <property type="term" value="F:magnesium ion binding"/>
    <property type="evidence" value="ECO:0007669"/>
    <property type="project" value="TreeGrafter"/>
</dbReference>
<evidence type="ECO:0000256" key="6">
    <source>
        <dbReference type="ARBA" id="ARBA00022842"/>
    </source>
</evidence>
<dbReference type="GO" id="GO:0005524">
    <property type="term" value="F:ATP binding"/>
    <property type="evidence" value="ECO:0007669"/>
    <property type="project" value="TreeGrafter"/>
</dbReference>
<dbReference type="GO" id="GO:0030378">
    <property type="term" value="F:serine racemase activity"/>
    <property type="evidence" value="ECO:0007669"/>
    <property type="project" value="TreeGrafter"/>
</dbReference>
<feature type="domain" description="Tryptophan synthase beta chain-like PALP" evidence="9">
    <location>
        <begin position="25"/>
        <end position="314"/>
    </location>
</feature>
<dbReference type="SUPFAM" id="SSF53686">
    <property type="entry name" value="Tryptophan synthase beta subunit-like PLP-dependent enzymes"/>
    <property type="match status" value="1"/>
</dbReference>
<evidence type="ECO:0000256" key="7">
    <source>
        <dbReference type="ARBA" id="ARBA00022898"/>
    </source>
</evidence>
<dbReference type="EMBL" id="MZMT01000049">
    <property type="protein sequence ID" value="PIO42950.1"/>
    <property type="molecule type" value="Genomic_DNA"/>
</dbReference>
<dbReference type="Proteomes" id="UP000232163">
    <property type="component" value="Unassembled WGS sequence"/>
</dbReference>
<dbReference type="PANTHER" id="PTHR43050">
    <property type="entry name" value="SERINE / THREONINE RACEMASE FAMILY MEMBER"/>
    <property type="match status" value="1"/>
</dbReference>
<comment type="cofactor">
    <cofactor evidence="2">
        <name>pyridoxal 5'-phosphate</name>
        <dbReference type="ChEBI" id="CHEBI:597326"/>
    </cofactor>
</comment>
<reference evidence="11" key="1">
    <citation type="journal article" date="2017" name="Int J Environ Stud">
        <title>Does the Miocene-Pliocene relict legume Oxytropis triphylla form nitrogen-fixing nodules with a combination of bacterial strains?</title>
        <authorList>
            <person name="Safronova V."/>
            <person name="Belimov A."/>
            <person name="Sazanova A."/>
            <person name="Kuznetsova I."/>
            <person name="Popova J."/>
            <person name="Andronov E."/>
            <person name="Verkhozina A."/>
            <person name="Tikhonovich I."/>
        </authorList>
    </citation>
    <scope>NUCLEOTIDE SEQUENCE [LARGE SCALE GENOMIC DNA]</scope>
    <source>
        <strain evidence="11">Tri-38</strain>
    </source>
</reference>
<evidence type="ECO:0000256" key="1">
    <source>
        <dbReference type="ARBA" id="ARBA00001913"/>
    </source>
</evidence>
<evidence type="ECO:0000256" key="3">
    <source>
        <dbReference type="ARBA" id="ARBA00001936"/>
    </source>
</evidence>
<evidence type="ECO:0000256" key="5">
    <source>
        <dbReference type="ARBA" id="ARBA00010869"/>
    </source>
</evidence>
<keyword evidence="6" id="KW-0460">Magnesium</keyword>
<dbReference type="GO" id="GO:0030170">
    <property type="term" value="F:pyridoxal phosphate binding"/>
    <property type="evidence" value="ECO:0007669"/>
    <property type="project" value="InterPro"/>
</dbReference>
<dbReference type="InterPro" id="IPR036052">
    <property type="entry name" value="TrpB-like_PALP_sf"/>
</dbReference>
<dbReference type="RefSeq" id="WP_100000502.1">
    <property type="nucleotide sequence ID" value="NZ_CP017940.1"/>
</dbReference>
<dbReference type="FunFam" id="3.40.50.1100:FF:000005">
    <property type="entry name" value="Threonine dehydratase catabolic"/>
    <property type="match status" value="1"/>
</dbReference>
<evidence type="ECO:0000313" key="11">
    <source>
        <dbReference type="Proteomes" id="UP000232163"/>
    </source>
</evidence>
<gene>
    <name evidence="10" type="ORF">B5P45_21180</name>
</gene>
<organism evidence="10 11">
    <name type="scientific">Phyllobacterium zundukense</name>
    <dbReference type="NCBI Taxonomy" id="1867719"/>
    <lineage>
        <taxon>Bacteria</taxon>
        <taxon>Pseudomonadati</taxon>
        <taxon>Pseudomonadota</taxon>
        <taxon>Alphaproteobacteria</taxon>
        <taxon>Hyphomicrobiales</taxon>
        <taxon>Phyllobacteriaceae</taxon>
        <taxon>Phyllobacterium</taxon>
    </lineage>
</organism>
<name>A0A2N9VTY2_9HYPH</name>
<sequence length="329" mass="34872">MDSQGFAVGIADVEAAATRLEGQLVRTRLIESEALNARYDARILFKPECLQRTGSFKFRGAYNRISQFTPQERERGIVAFSSGNHAQGVASSARLFGIKAVIIMPSDAPQTKIANTRSYGAEVVLFDRYSESREAVAVPYIEERGMVLVPPYDDPSIMAGQGTIGLELIAEARERGLTLDDVFVPSGGGGLISGISVAVKAGSPQTRIWGVEPENFDDLRRSLIAGERVSNESGHRSICDAILTPQPGVLTFPINKHNLAGGIAVSDNAVRAAMRDAANYLKLIVEPGGCVALAALATGEVDIRGKTVAVVLSGGNVDLDIYGGLIAAA</sequence>
<keyword evidence="7" id="KW-0663">Pyridoxal phosphate</keyword>